<gene>
    <name evidence="2" type="ORF">B1H18_19885</name>
</gene>
<evidence type="ECO:0000256" key="1">
    <source>
        <dbReference type="SAM" id="MobiDB-lite"/>
    </source>
</evidence>
<evidence type="ECO:0000313" key="2">
    <source>
        <dbReference type="EMBL" id="OON77003.1"/>
    </source>
</evidence>
<feature type="region of interest" description="Disordered" evidence="1">
    <location>
        <begin position="1"/>
        <end position="25"/>
    </location>
</feature>
<dbReference type="AlphaFoldDB" id="A0A1V4A7A1"/>
<dbReference type="EMBL" id="MVFC01000016">
    <property type="protein sequence ID" value="OON77003.1"/>
    <property type="molecule type" value="Genomic_DNA"/>
</dbReference>
<reference evidence="2 3" key="1">
    <citation type="submission" date="2017-02" db="EMBL/GenBank/DDBJ databases">
        <title>Draft Genome Sequence of Streptomyces tsukubaensis F601, a Producer of the immunosuppressant tacrolimus FK506.</title>
        <authorList>
            <person name="Zong G."/>
            <person name="Zhong C."/>
            <person name="Fu J."/>
            <person name="Qin R."/>
            <person name="Cao G."/>
        </authorList>
    </citation>
    <scope>NUCLEOTIDE SEQUENCE [LARGE SCALE GENOMIC DNA]</scope>
    <source>
        <strain evidence="2 3">F601</strain>
    </source>
</reference>
<proteinExistence type="predicted"/>
<dbReference type="STRING" id="83656.B1H18_19885"/>
<protein>
    <submittedName>
        <fullName evidence="2">Uncharacterized protein</fullName>
    </submittedName>
</protein>
<accession>A0A1V4A7A1</accession>
<name>A0A1V4A7A1_9ACTN</name>
<sequence length="141" mass="14781">MENSASRMPARQAPGQEQQPPQPAQAWDLVTVPSRHGLEAVDILRRSADPAVGPVVHDCGDDTLGFVVPSGTAEAWDMPGSDCKQTSGRGVPLVAGQPVPPVDGGCWLLPPCDSDPVTDPAVLRRALGEAERTLKAADGRQ</sequence>
<feature type="compositionally biased region" description="Low complexity" evidence="1">
    <location>
        <begin position="9"/>
        <end position="19"/>
    </location>
</feature>
<organism evidence="2 3">
    <name type="scientific">Streptomyces tsukubensis</name>
    <dbReference type="NCBI Taxonomy" id="83656"/>
    <lineage>
        <taxon>Bacteria</taxon>
        <taxon>Bacillati</taxon>
        <taxon>Actinomycetota</taxon>
        <taxon>Actinomycetes</taxon>
        <taxon>Kitasatosporales</taxon>
        <taxon>Streptomycetaceae</taxon>
        <taxon>Streptomyces</taxon>
    </lineage>
</organism>
<keyword evidence="3" id="KW-1185">Reference proteome</keyword>
<evidence type="ECO:0000313" key="3">
    <source>
        <dbReference type="Proteomes" id="UP000190539"/>
    </source>
</evidence>
<dbReference type="Proteomes" id="UP000190539">
    <property type="component" value="Unassembled WGS sequence"/>
</dbReference>
<comment type="caution">
    <text evidence="2">The sequence shown here is derived from an EMBL/GenBank/DDBJ whole genome shotgun (WGS) entry which is preliminary data.</text>
</comment>